<evidence type="ECO:0000313" key="2">
    <source>
        <dbReference type="Proteomes" id="UP000235786"/>
    </source>
</evidence>
<dbReference type="EMBL" id="KZ613948">
    <property type="protein sequence ID" value="PMD38028.1"/>
    <property type="molecule type" value="Genomic_DNA"/>
</dbReference>
<evidence type="ECO:0000313" key="1">
    <source>
        <dbReference type="EMBL" id="PMD38028.1"/>
    </source>
</evidence>
<name>A0A2J6RHM3_HYAVF</name>
<keyword evidence="2" id="KW-1185">Reference proteome</keyword>
<dbReference type="OrthoDB" id="3559925at2759"/>
<dbReference type="AlphaFoldDB" id="A0A2J6RHM3"/>
<reference evidence="1 2" key="1">
    <citation type="submission" date="2016-04" db="EMBL/GenBank/DDBJ databases">
        <title>A degradative enzymes factory behind the ericoid mycorrhizal symbiosis.</title>
        <authorList>
            <consortium name="DOE Joint Genome Institute"/>
            <person name="Martino E."/>
            <person name="Morin E."/>
            <person name="Grelet G."/>
            <person name="Kuo A."/>
            <person name="Kohler A."/>
            <person name="Daghino S."/>
            <person name="Barry K."/>
            <person name="Choi C."/>
            <person name="Cichocki N."/>
            <person name="Clum A."/>
            <person name="Copeland A."/>
            <person name="Hainaut M."/>
            <person name="Haridas S."/>
            <person name="Labutti K."/>
            <person name="Lindquist E."/>
            <person name="Lipzen A."/>
            <person name="Khouja H.-R."/>
            <person name="Murat C."/>
            <person name="Ohm R."/>
            <person name="Olson A."/>
            <person name="Spatafora J."/>
            <person name="Veneault-Fourrey C."/>
            <person name="Henrissat B."/>
            <person name="Grigoriev I."/>
            <person name="Martin F."/>
            <person name="Perotto S."/>
        </authorList>
    </citation>
    <scope>NUCLEOTIDE SEQUENCE [LARGE SCALE GENOMIC DNA]</scope>
    <source>
        <strain evidence="1 2">F</strain>
    </source>
</reference>
<proteinExistence type="predicted"/>
<accession>A0A2J6RHM3</accession>
<protein>
    <submittedName>
        <fullName evidence="1">Uncharacterized protein</fullName>
    </submittedName>
</protein>
<gene>
    <name evidence="1" type="ORF">L207DRAFT_584947</name>
</gene>
<organism evidence="1 2">
    <name type="scientific">Hyaloscypha variabilis (strain UAMH 11265 / GT02V1 / F)</name>
    <name type="common">Meliniomyces variabilis</name>
    <dbReference type="NCBI Taxonomy" id="1149755"/>
    <lineage>
        <taxon>Eukaryota</taxon>
        <taxon>Fungi</taxon>
        <taxon>Dikarya</taxon>
        <taxon>Ascomycota</taxon>
        <taxon>Pezizomycotina</taxon>
        <taxon>Leotiomycetes</taxon>
        <taxon>Helotiales</taxon>
        <taxon>Hyaloscyphaceae</taxon>
        <taxon>Hyaloscypha</taxon>
        <taxon>Hyaloscypha variabilis</taxon>
    </lineage>
</organism>
<dbReference type="Proteomes" id="UP000235786">
    <property type="component" value="Unassembled WGS sequence"/>
</dbReference>
<sequence length="331" mass="38063">MWGGGFSSFCSNGNLLETCRVLIAAGSDDVLIDEPNALAIFHGPLSTLQYLQQQMYPPYHVLSVDMRLQIASEIVQDFAARWHNTNSLVESMLMPCGGANQKIMSLPGRHGWNLFKDLIHEWITRREECRRHANQYRYSQKETQALDPSLGSDMLEKFRLADPQQWSLIGLRRLICRSISAGFLISTHQTSIRSPLSLIISEVLSVFNPIWSYRVSETLREVGDYSTTKSELTFGFGCFNPVERGCLPCDNHRHGIWFFELIGFTFGVRIEDWHFWLSEPTDEFAGDFWYMIETWGFWESDDEESDFDCDSNCDSDFDLEQAVPGAWVDDF</sequence>